<name>A0A2X2DFQ7_PSELU</name>
<dbReference type="EMBL" id="UAUF01000015">
    <property type="protein sequence ID" value="SPZ16326.1"/>
    <property type="molecule type" value="Genomic_DNA"/>
</dbReference>
<evidence type="ECO:0000313" key="2">
    <source>
        <dbReference type="Proteomes" id="UP000250443"/>
    </source>
</evidence>
<reference evidence="1 2" key="1">
    <citation type="submission" date="2018-06" db="EMBL/GenBank/DDBJ databases">
        <authorList>
            <consortium name="Pathogen Informatics"/>
            <person name="Doyle S."/>
        </authorList>
    </citation>
    <scope>NUCLEOTIDE SEQUENCE [LARGE SCALE GENOMIC DNA]</scope>
    <source>
        <strain evidence="1 2">NCTC11842</strain>
    </source>
</reference>
<gene>
    <name evidence="1" type="ORF">NCTC11842_05357</name>
</gene>
<accession>A0A2X2DFQ7</accession>
<organism evidence="1 2">
    <name type="scientific">Pseudomonas luteola</name>
    <dbReference type="NCBI Taxonomy" id="47886"/>
    <lineage>
        <taxon>Bacteria</taxon>
        <taxon>Pseudomonadati</taxon>
        <taxon>Pseudomonadota</taxon>
        <taxon>Gammaproteobacteria</taxon>
        <taxon>Pseudomonadales</taxon>
        <taxon>Pseudomonadaceae</taxon>
        <taxon>Pseudomonas</taxon>
    </lineage>
</organism>
<dbReference type="AlphaFoldDB" id="A0A2X2DFQ7"/>
<dbReference type="Proteomes" id="UP000250443">
    <property type="component" value="Unassembled WGS sequence"/>
</dbReference>
<evidence type="ECO:0000313" key="1">
    <source>
        <dbReference type="EMBL" id="SPZ16326.1"/>
    </source>
</evidence>
<protein>
    <submittedName>
        <fullName evidence="1">Uncharacterized protein</fullName>
    </submittedName>
</protein>
<sequence>MIDEGLEWSRPYQPPLSLTVNTVFTPRLDIRPTTPRSQTEYLLP</sequence>
<proteinExistence type="predicted"/>